<dbReference type="HOGENOM" id="CLU_342719_0_0_1"/>
<evidence type="ECO:0000256" key="1">
    <source>
        <dbReference type="SAM" id="Coils"/>
    </source>
</evidence>
<name>A0A0D3KRB1_EMIH1</name>
<feature type="region of interest" description="Disordered" evidence="2">
    <location>
        <begin position="296"/>
        <end position="315"/>
    </location>
</feature>
<dbReference type="Proteomes" id="UP000013827">
    <property type="component" value="Unassembled WGS sequence"/>
</dbReference>
<evidence type="ECO:0000256" key="2">
    <source>
        <dbReference type="SAM" id="MobiDB-lite"/>
    </source>
</evidence>
<dbReference type="GeneID" id="17283566"/>
<dbReference type="KEGG" id="ehx:EMIHUDRAFT_109411"/>
<proteinExistence type="predicted"/>
<accession>A0A0D3KRB1</accession>
<dbReference type="AlphaFoldDB" id="A0A0D3KRB1"/>
<dbReference type="PaxDb" id="2903-EOD38296"/>
<evidence type="ECO:0000313" key="4">
    <source>
        <dbReference type="Proteomes" id="UP000013827"/>
    </source>
</evidence>
<protein>
    <submittedName>
        <fullName evidence="3">Uncharacterized protein</fullName>
    </submittedName>
</protein>
<evidence type="ECO:0000313" key="3">
    <source>
        <dbReference type="EnsemblProtists" id="EOD38296"/>
    </source>
</evidence>
<organism evidence="3 4">
    <name type="scientific">Emiliania huxleyi (strain CCMP1516)</name>
    <dbReference type="NCBI Taxonomy" id="280463"/>
    <lineage>
        <taxon>Eukaryota</taxon>
        <taxon>Haptista</taxon>
        <taxon>Haptophyta</taxon>
        <taxon>Prymnesiophyceae</taxon>
        <taxon>Isochrysidales</taxon>
        <taxon>Noelaerhabdaceae</taxon>
        <taxon>Emiliania</taxon>
    </lineage>
</organism>
<dbReference type="EnsemblProtists" id="EOD38296">
    <property type="protein sequence ID" value="EOD38296"/>
    <property type="gene ID" value="EMIHUDRAFT_109411"/>
</dbReference>
<keyword evidence="1" id="KW-0175">Coiled coil</keyword>
<feature type="coiled-coil region" evidence="1">
    <location>
        <begin position="169"/>
        <end position="198"/>
    </location>
</feature>
<dbReference type="RefSeq" id="XP_005790725.1">
    <property type="nucleotide sequence ID" value="XM_005790668.1"/>
</dbReference>
<reference evidence="4" key="1">
    <citation type="journal article" date="2013" name="Nature">
        <title>Pan genome of the phytoplankton Emiliania underpins its global distribution.</title>
        <authorList>
            <person name="Read B.A."/>
            <person name="Kegel J."/>
            <person name="Klute M.J."/>
            <person name="Kuo A."/>
            <person name="Lefebvre S.C."/>
            <person name="Maumus F."/>
            <person name="Mayer C."/>
            <person name="Miller J."/>
            <person name="Monier A."/>
            <person name="Salamov A."/>
            <person name="Young J."/>
            <person name="Aguilar M."/>
            <person name="Claverie J.M."/>
            <person name="Frickenhaus S."/>
            <person name="Gonzalez K."/>
            <person name="Herman E.K."/>
            <person name="Lin Y.C."/>
            <person name="Napier J."/>
            <person name="Ogata H."/>
            <person name="Sarno A.F."/>
            <person name="Shmutz J."/>
            <person name="Schroeder D."/>
            <person name="de Vargas C."/>
            <person name="Verret F."/>
            <person name="von Dassow P."/>
            <person name="Valentin K."/>
            <person name="Van de Peer Y."/>
            <person name="Wheeler G."/>
            <person name="Dacks J.B."/>
            <person name="Delwiche C.F."/>
            <person name="Dyhrman S.T."/>
            <person name="Glockner G."/>
            <person name="John U."/>
            <person name="Richards T."/>
            <person name="Worden A.Z."/>
            <person name="Zhang X."/>
            <person name="Grigoriev I.V."/>
            <person name="Allen A.E."/>
            <person name="Bidle K."/>
            <person name="Borodovsky M."/>
            <person name="Bowler C."/>
            <person name="Brownlee C."/>
            <person name="Cock J.M."/>
            <person name="Elias M."/>
            <person name="Gladyshev V.N."/>
            <person name="Groth M."/>
            <person name="Guda C."/>
            <person name="Hadaegh A."/>
            <person name="Iglesias-Rodriguez M.D."/>
            <person name="Jenkins J."/>
            <person name="Jones B.M."/>
            <person name="Lawson T."/>
            <person name="Leese F."/>
            <person name="Lindquist E."/>
            <person name="Lobanov A."/>
            <person name="Lomsadze A."/>
            <person name="Malik S.B."/>
            <person name="Marsh M.E."/>
            <person name="Mackinder L."/>
            <person name="Mock T."/>
            <person name="Mueller-Roeber B."/>
            <person name="Pagarete A."/>
            <person name="Parker M."/>
            <person name="Probert I."/>
            <person name="Quesneville H."/>
            <person name="Raines C."/>
            <person name="Rensing S.A."/>
            <person name="Riano-Pachon D.M."/>
            <person name="Richier S."/>
            <person name="Rokitta S."/>
            <person name="Shiraiwa Y."/>
            <person name="Soanes D.M."/>
            <person name="van der Giezen M."/>
            <person name="Wahlund T.M."/>
            <person name="Williams B."/>
            <person name="Wilson W."/>
            <person name="Wolfe G."/>
            <person name="Wurch L.L."/>
        </authorList>
    </citation>
    <scope>NUCLEOTIDE SEQUENCE</scope>
</reference>
<keyword evidence="4" id="KW-1185">Reference proteome</keyword>
<feature type="coiled-coil region" evidence="1">
    <location>
        <begin position="430"/>
        <end position="457"/>
    </location>
</feature>
<dbReference type="eggNOG" id="ENOG502SVFF">
    <property type="taxonomic scope" value="Eukaryota"/>
</dbReference>
<reference evidence="3" key="2">
    <citation type="submission" date="2024-10" db="UniProtKB">
        <authorList>
            <consortium name="EnsemblProtists"/>
        </authorList>
    </citation>
    <scope>IDENTIFICATION</scope>
</reference>
<sequence length="827" mass="90772">MTDLKASAMIQMTDFKENFMARAKEIVAKAKERLEESASVPPAGDWRLSQADRLLAERPSPLMRVERFWRDSGLQKIWLSIVTCNSDGRLEQARRKWEEASSRQTEQAVAAALEQAEGEKRRAISDALAGSKAQQAKSVSEAIKSARVEAEAQQRSLHKDLTEARSSKDAAVKQAIADAEAEKERLRAEARAAEAKSTTSVMEALAEAEARQARAVSLAVSAATRASTNKSLEEEKTAILTEARREALALQAKAIADEREKAKQEQAKAVWAALAEAKQEKARAVNDAIEQGKRLSLRGEDRTSSSEQLVAAAREEERRKMEAAIAERLSAEQRKSERKSEAAARAAAEAAAAAAAEEERRKAAAAIEEAKREAAEAERAKAEDDKAAAVQAAVSELTAAARAEINVRLEAAQAEAEERRSASVAEEVAAALAEAKAQAAEDKAAAVREAIATVKAAMEDESADDGSSSDEERIDFDVFEPVDSEPLAARGQDFIDGVGALLSESKAKAAGEVGTSANASHQRVHDALRAARRFSQHVIIYYGFLRSYDENRRLVQQLRAPNVRIVQYQTEPLEAATACKLARRNMDKCWVAGVAQGSHDVWDYSPGNLRNLRAAVGKRTRRTFRYVPLGALPDEAARPQAVHTAERPRLTFFGQTKWYPSRRALWSNITRALGERAQLVYYAFDDTQFARLITDGWAGPDKSRESVPPSSIFLNMHKHAPEYGAAPVTFRAAKLLDAGALIISVRCHPEDESEFHGLVDFVDEADVVPAFTRLADLSNVSRHALAARRRAMFRRRFTPRKIFERAGIYAWFDTLLRPGRSDPGAPT</sequence>